<feature type="signal peptide" evidence="2">
    <location>
        <begin position="1"/>
        <end position="32"/>
    </location>
</feature>
<sequence length="592" mass="58785">MLKITKRGARCSALTTATALSALLATAAPAGAQDAIAVSPLQFGADTMAVAETNLRLDVFGGGDENGGLFGGAPSLAVPLGDNFGVQFDGMAGFVADEAGFAGGAGQLFYRDPQVMTVGIAGGGYIVEDDKQYAVAAIGEYYLSSVTLELLAGYQWGDIVHDSYYARAGATLYVNPNFKIGAGIGYAEDTEISGDLQIEALLSDVPGLALFANGSVDEKGALALAGVRLYTAAAELTRTKSAGEVTLMDIDRRYQRPNFLTGYGSMFGLRQASLAGGGVLPPSSGGGGNGGNGGNGGGGNGGGGNGGGGNGGGGQTSNGLISLVQNTVENLLGNTPLQGVSDLVNALVDPQTGVLSPLTGALEAVTDTATGALGGLTNVVDALAGPKNGVLDPVLDGVNDLLTGDTRSTTTGGLIDVVQGTVGSLLDNTPLAFVGNLVDTLVDPQTGALAALTGPLNDLTDIQTGGLGAVTEVVDALVGDEKGALDPTLDGLNHLLSGQTESTNTGGLIDTVQGTVNNLLGGTILSPVAGLVNTLVDPQTGALAALTDPLNDLTNVQTGGLGAVTEVVDTLVGANNGALDPTLDGVNHLLSF</sequence>
<protein>
    <recommendedName>
        <fullName evidence="5">PE-PGRS family protein</fullName>
    </recommendedName>
</protein>
<keyword evidence="4" id="KW-1185">Reference proteome</keyword>
<proteinExistence type="predicted"/>
<comment type="caution">
    <text evidence="3">The sequence shown here is derived from an EMBL/GenBank/DDBJ whole genome shotgun (WGS) entry which is preliminary data.</text>
</comment>
<gene>
    <name evidence="3" type="ORF">DKG74_12445</name>
</gene>
<accession>A0A317E6Q0</accession>
<reference evidence="3 4" key="1">
    <citation type="submission" date="2018-05" db="EMBL/GenBank/DDBJ databases">
        <title>Zavarzinia sp. HR-AS.</title>
        <authorList>
            <person name="Lee Y."/>
            <person name="Jeon C.O."/>
        </authorList>
    </citation>
    <scope>NUCLEOTIDE SEQUENCE [LARGE SCALE GENOMIC DNA]</scope>
    <source>
        <strain evidence="3 4">HR-AS</strain>
    </source>
</reference>
<evidence type="ECO:0000256" key="2">
    <source>
        <dbReference type="SAM" id="SignalP"/>
    </source>
</evidence>
<evidence type="ECO:0000313" key="4">
    <source>
        <dbReference type="Proteomes" id="UP000245461"/>
    </source>
</evidence>
<evidence type="ECO:0000313" key="3">
    <source>
        <dbReference type="EMBL" id="PWR22669.1"/>
    </source>
</evidence>
<organism evidence="3 4">
    <name type="scientific">Zavarzinia aquatilis</name>
    <dbReference type="NCBI Taxonomy" id="2211142"/>
    <lineage>
        <taxon>Bacteria</taxon>
        <taxon>Pseudomonadati</taxon>
        <taxon>Pseudomonadota</taxon>
        <taxon>Alphaproteobacteria</taxon>
        <taxon>Rhodospirillales</taxon>
        <taxon>Zavarziniaceae</taxon>
        <taxon>Zavarzinia</taxon>
    </lineage>
</organism>
<evidence type="ECO:0008006" key="5">
    <source>
        <dbReference type="Google" id="ProtNLM"/>
    </source>
</evidence>
<name>A0A317E6Q0_9PROT</name>
<dbReference type="AlphaFoldDB" id="A0A317E6Q0"/>
<feature type="region of interest" description="Disordered" evidence="1">
    <location>
        <begin position="278"/>
        <end position="313"/>
    </location>
</feature>
<keyword evidence="2" id="KW-0732">Signal</keyword>
<dbReference type="Proteomes" id="UP000245461">
    <property type="component" value="Unassembled WGS sequence"/>
</dbReference>
<feature type="chain" id="PRO_5016452007" description="PE-PGRS family protein" evidence="2">
    <location>
        <begin position="33"/>
        <end position="592"/>
    </location>
</feature>
<evidence type="ECO:0000256" key="1">
    <source>
        <dbReference type="SAM" id="MobiDB-lite"/>
    </source>
</evidence>
<dbReference type="EMBL" id="QGLE01000006">
    <property type="protein sequence ID" value="PWR22669.1"/>
    <property type="molecule type" value="Genomic_DNA"/>
</dbReference>